<evidence type="ECO:0000259" key="1">
    <source>
        <dbReference type="Pfam" id="PF12937"/>
    </source>
</evidence>
<dbReference type="InterPro" id="IPR036047">
    <property type="entry name" value="F-box-like_dom_sf"/>
</dbReference>
<dbReference type="Gene3D" id="1.20.1280.50">
    <property type="match status" value="1"/>
</dbReference>
<accession>A0A0C9MZL6</accession>
<reference evidence="2" key="1">
    <citation type="submission" date="2014-09" db="EMBL/GenBank/DDBJ databases">
        <title>Draft genome sequence of an oleaginous Mucoromycotina fungus Mucor ambiguus NBRC6742.</title>
        <authorList>
            <person name="Takeda I."/>
            <person name="Yamane N."/>
            <person name="Morita T."/>
            <person name="Tamano K."/>
            <person name="Machida M."/>
            <person name="Baker S."/>
            <person name="Koike H."/>
        </authorList>
    </citation>
    <scope>NUCLEOTIDE SEQUENCE</scope>
    <source>
        <strain evidence="2">NBRC 6742</strain>
    </source>
</reference>
<protein>
    <recommendedName>
        <fullName evidence="1">F-box domain-containing protein</fullName>
    </recommendedName>
</protein>
<dbReference type="Proteomes" id="UP000053815">
    <property type="component" value="Unassembled WGS sequence"/>
</dbReference>
<sequence>MFPSELLLGIFQHLPIYSQRQCLFVCKSWNAAARPFTELNASTCMLYGRNCLYRLARNTSMDANYGRDIRRLELYCSAKMDHFKIDLIHILERCHNLAEIIMHMYNPLPLVSVMIERRIHLPHLELILVENMAQTMPLEFHFLNLASVYKATLNQLHIRLYTGDFSRFLAVDNISGYLQEFVSLKHLSLATDCPLVLDSLLEACPQLQRINLYIKPARFQVKKTVDQEQGGMQDSQLEVLEMDCQLMSEDLYMYLVQRCRYLVRLILCNPCKQLGSILSTFHAFDQDIALQIVNLTLKNLFPARSEILHGIGYWFPTVRQVELRGSNLTSLIDQHRNVLLDFNDLNLHYLSIDLDPIFNHSPRFLDRVALELVMDEFTGWWQRDGTPKSRQLFYARNSKQYLHASARHRRILSNQTAVITIKAEAILVMRVHFLKLDSNLDQTIMPLNH</sequence>
<dbReference type="AlphaFoldDB" id="A0A0C9MZL6"/>
<dbReference type="InterPro" id="IPR001810">
    <property type="entry name" value="F-box_dom"/>
</dbReference>
<evidence type="ECO:0000313" key="2">
    <source>
        <dbReference type="EMBL" id="GAN07718.1"/>
    </source>
</evidence>
<dbReference type="CDD" id="cd09917">
    <property type="entry name" value="F-box_SF"/>
    <property type="match status" value="1"/>
</dbReference>
<name>A0A0C9MZL6_9FUNG</name>
<keyword evidence="3" id="KW-1185">Reference proteome</keyword>
<proteinExistence type="predicted"/>
<organism evidence="2">
    <name type="scientific">Mucor ambiguus</name>
    <dbReference type="NCBI Taxonomy" id="91626"/>
    <lineage>
        <taxon>Eukaryota</taxon>
        <taxon>Fungi</taxon>
        <taxon>Fungi incertae sedis</taxon>
        <taxon>Mucoromycota</taxon>
        <taxon>Mucoromycotina</taxon>
        <taxon>Mucoromycetes</taxon>
        <taxon>Mucorales</taxon>
        <taxon>Mucorineae</taxon>
        <taxon>Mucoraceae</taxon>
        <taxon>Mucor</taxon>
    </lineage>
</organism>
<evidence type="ECO:0000313" key="3">
    <source>
        <dbReference type="Proteomes" id="UP000053815"/>
    </source>
</evidence>
<dbReference type="EMBL" id="DF836462">
    <property type="protein sequence ID" value="GAN07718.1"/>
    <property type="molecule type" value="Genomic_DNA"/>
</dbReference>
<feature type="domain" description="F-box" evidence="1">
    <location>
        <begin position="3"/>
        <end position="33"/>
    </location>
</feature>
<dbReference type="SUPFAM" id="SSF81383">
    <property type="entry name" value="F-box domain"/>
    <property type="match status" value="1"/>
</dbReference>
<dbReference type="OrthoDB" id="2206059at2759"/>
<dbReference type="Pfam" id="PF12937">
    <property type="entry name" value="F-box-like"/>
    <property type="match status" value="1"/>
</dbReference>
<gene>
    <name evidence="2" type="ORF">MAM1_0173d07221</name>
</gene>